<dbReference type="STRING" id="1192034.CAP_7356"/>
<evidence type="ECO:0000313" key="2">
    <source>
        <dbReference type="Proteomes" id="UP000019678"/>
    </source>
</evidence>
<sequence length="407" mass="42784">MAMAAERAQEPRTHLSPRLQRLGEITAVAALVLAGAATVPRLVCGRDADAFWQSDPRVQEPLAAEVAAYVRAGVGPESFSTGDPRFDGEWALVTHQMAALGLGQLILQHPELRATYLPVVALCAERLLAPETTAFGRAAWGEDALRAPATPNGHAYLGYANLALSMLTLLDPTHPLAGTNDRLTEAFARRLAAAPHGMLETYPGEAYPADMAAVVGSIGLHDRARRETHREGLLRDATAALTARYLHRPSGMFHQRVDAHAGAPLGPPRASGTAIAAYFLSFADQDLARRVFAGIASHQRARFLGFGGVREYPDGEAGLGDIDSGPVLFGVSVSATGFSLAGARLTGERAMFVDLFRTAELFGLTGRGPAGGRRFLSGGPLGNALLLAMMTAGPAAAPLPPAPGRLP</sequence>
<gene>
    <name evidence="1" type="ORF">CAP_7356</name>
</gene>
<name>A0A017SZ25_9BACT</name>
<proteinExistence type="predicted"/>
<protein>
    <recommendedName>
        <fullName evidence="3">Linalool dehydratase/isomerase domain-containing protein</fullName>
    </recommendedName>
</protein>
<organism evidence="1 2">
    <name type="scientific">Chondromyces apiculatus DSM 436</name>
    <dbReference type="NCBI Taxonomy" id="1192034"/>
    <lineage>
        <taxon>Bacteria</taxon>
        <taxon>Pseudomonadati</taxon>
        <taxon>Myxococcota</taxon>
        <taxon>Polyangia</taxon>
        <taxon>Polyangiales</taxon>
        <taxon>Polyangiaceae</taxon>
        <taxon>Chondromyces</taxon>
    </lineage>
</organism>
<dbReference type="EMBL" id="ASRX01000064">
    <property type="protein sequence ID" value="EYF02213.1"/>
    <property type="molecule type" value="Genomic_DNA"/>
</dbReference>
<dbReference type="eggNOG" id="COG1397">
    <property type="taxonomic scope" value="Bacteria"/>
</dbReference>
<dbReference type="Proteomes" id="UP000019678">
    <property type="component" value="Unassembled WGS sequence"/>
</dbReference>
<dbReference type="RefSeq" id="WP_197041449.1">
    <property type="nucleotide sequence ID" value="NZ_ASRX01000064.1"/>
</dbReference>
<keyword evidence="2" id="KW-1185">Reference proteome</keyword>
<reference evidence="1 2" key="1">
    <citation type="submission" date="2013-05" db="EMBL/GenBank/DDBJ databases">
        <title>Genome assembly of Chondromyces apiculatus DSM 436.</title>
        <authorList>
            <person name="Sharma G."/>
            <person name="Khatri I."/>
            <person name="Kaur C."/>
            <person name="Mayilraj S."/>
            <person name="Subramanian S."/>
        </authorList>
    </citation>
    <scope>NUCLEOTIDE SEQUENCE [LARGE SCALE GENOMIC DNA]</scope>
    <source>
        <strain evidence="1 2">DSM 436</strain>
    </source>
</reference>
<accession>A0A017SZ25</accession>
<evidence type="ECO:0000313" key="1">
    <source>
        <dbReference type="EMBL" id="EYF02213.1"/>
    </source>
</evidence>
<comment type="caution">
    <text evidence="1">The sequence shown here is derived from an EMBL/GenBank/DDBJ whole genome shotgun (WGS) entry which is preliminary data.</text>
</comment>
<dbReference type="AlphaFoldDB" id="A0A017SZ25"/>
<evidence type="ECO:0008006" key="3">
    <source>
        <dbReference type="Google" id="ProtNLM"/>
    </source>
</evidence>